<feature type="domain" description="Glyoxalase-like" evidence="2">
    <location>
        <begin position="33"/>
        <end position="144"/>
    </location>
</feature>
<dbReference type="RefSeq" id="WP_311712472.1">
    <property type="nucleotide sequence ID" value="NZ_JAVREZ010000001.1"/>
</dbReference>
<dbReference type="InterPro" id="IPR029068">
    <property type="entry name" value="Glyas_Bleomycin-R_OHBP_Dase"/>
</dbReference>
<organism evidence="3 4">
    <name type="scientific">Streptomyces doebereineriae</name>
    <dbReference type="NCBI Taxonomy" id="3075528"/>
    <lineage>
        <taxon>Bacteria</taxon>
        <taxon>Bacillati</taxon>
        <taxon>Actinomycetota</taxon>
        <taxon>Actinomycetes</taxon>
        <taxon>Kitasatosporales</taxon>
        <taxon>Streptomycetaceae</taxon>
        <taxon>Streptomyces</taxon>
    </lineage>
</organism>
<evidence type="ECO:0000259" key="2">
    <source>
        <dbReference type="Pfam" id="PF18029"/>
    </source>
</evidence>
<dbReference type="CDD" id="cd06587">
    <property type="entry name" value="VOC"/>
    <property type="match status" value="1"/>
</dbReference>
<comment type="caution">
    <text evidence="3">The sequence shown here is derived from an EMBL/GenBank/DDBJ whole genome shotgun (WGS) entry which is preliminary data.</text>
</comment>
<dbReference type="Proteomes" id="UP001183824">
    <property type="component" value="Unassembled WGS sequence"/>
</dbReference>
<evidence type="ECO:0000313" key="3">
    <source>
        <dbReference type="EMBL" id="MDT0479082.1"/>
    </source>
</evidence>
<name>A0ABU2V281_9ACTN</name>
<protein>
    <submittedName>
        <fullName evidence="3">VOC family protein</fullName>
    </submittedName>
</protein>
<evidence type="ECO:0000256" key="1">
    <source>
        <dbReference type="SAM" id="MobiDB-lite"/>
    </source>
</evidence>
<evidence type="ECO:0000313" key="4">
    <source>
        <dbReference type="Proteomes" id="UP001183824"/>
    </source>
</evidence>
<dbReference type="PANTHER" id="PTHR35908:SF1">
    <property type="entry name" value="CONSERVED PROTEIN"/>
    <property type="match status" value="1"/>
</dbReference>
<keyword evidence="4" id="KW-1185">Reference proteome</keyword>
<gene>
    <name evidence="3" type="ORF">RNB18_02565</name>
</gene>
<feature type="region of interest" description="Disordered" evidence="1">
    <location>
        <begin position="1"/>
        <end position="25"/>
    </location>
</feature>
<dbReference type="PANTHER" id="PTHR35908">
    <property type="entry name" value="HYPOTHETICAL FUSION PROTEIN"/>
    <property type="match status" value="1"/>
</dbReference>
<dbReference type="Pfam" id="PF18029">
    <property type="entry name" value="Glyoxalase_6"/>
    <property type="match status" value="1"/>
</dbReference>
<dbReference type="Gene3D" id="3.10.180.10">
    <property type="entry name" value="2,3-Dihydroxybiphenyl 1,2-Dioxygenase, domain 1"/>
    <property type="match status" value="1"/>
</dbReference>
<dbReference type="SUPFAM" id="SSF54593">
    <property type="entry name" value="Glyoxalase/Bleomycin resistance protein/Dihydroxybiphenyl dioxygenase"/>
    <property type="match status" value="1"/>
</dbReference>
<accession>A0ABU2V281</accession>
<reference evidence="4" key="1">
    <citation type="submission" date="2023-07" db="EMBL/GenBank/DDBJ databases">
        <title>30 novel species of actinomycetes from the DSMZ collection.</title>
        <authorList>
            <person name="Nouioui I."/>
        </authorList>
    </citation>
    <scope>NUCLEOTIDE SEQUENCE [LARGE SCALE GENOMIC DNA]</scope>
    <source>
        <strain evidence="4">DSM 41640</strain>
    </source>
</reference>
<proteinExistence type="predicted"/>
<dbReference type="InterPro" id="IPR041581">
    <property type="entry name" value="Glyoxalase_6"/>
</dbReference>
<sequence length="151" mass="16601">MRLNGGVAGRPCSSETGQQHRMKPQPRFTLAATTLDAPDAHELAQFYQGLLGWPTRKEEPGWVEIAPPDGGPGLSFQTEPLFTRPRWPSTRSEQQMMMHLDIEVNDLSSAVEDALALGATVTDFQPQDDVRVLFDPAGHPFCLFVRTGPSA</sequence>
<dbReference type="EMBL" id="JAVREZ010000001">
    <property type="protein sequence ID" value="MDT0479082.1"/>
    <property type="molecule type" value="Genomic_DNA"/>
</dbReference>